<dbReference type="PANTHER" id="PTHR13412:SF0">
    <property type="entry name" value="T-CELL IMMUNOMODULATORY PROTEIN"/>
    <property type="match status" value="1"/>
</dbReference>
<accession>A0A4P9WEL3</accession>
<keyword evidence="3 8" id="KW-0812">Transmembrane</keyword>
<keyword evidence="12" id="KW-1185">Reference proteome</keyword>
<protein>
    <recommendedName>
        <fullName evidence="10">T-cell immunomodulatory protein TIP C2 domain-containing protein</fullName>
    </recommendedName>
</protein>
<evidence type="ECO:0000256" key="3">
    <source>
        <dbReference type="ARBA" id="ARBA00022692"/>
    </source>
</evidence>
<evidence type="ECO:0000256" key="1">
    <source>
        <dbReference type="ARBA" id="ARBA00004479"/>
    </source>
</evidence>
<keyword evidence="5 8" id="KW-1133">Transmembrane helix</keyword>
<evidence type="ECO:0000256" key="6">
    <source>
        <dbReference type="ARBA" id="ARBA00023136"/>
    </source>
</evidence>
<evidence type="ECO:0000256" key="2">
    <source>
        <dbReference type="ARBA" id="ARBA00006496"/>
    </source>
</evidence>
<evidence type="ECO:0000256" key="4">
    <source>
        <dbReference type="ARBA" id="ARBA00022729"/>
    </source>
</evidence>
<sequence>MFPARRARWLFALSLLVAAAKAKRPSFSTPGLFNIDVGLANVDGIVAALGDFNADKLTDLFVLDSAQHTVTVFAWSEASYSFTPIGTPLSYDPSSPSSVTIVNIVPGDFNYDGKLDLLIMAKADPAKPDGELLLRVYYGNGVDSFASSYVDLPSATTAQPFVVDFNGTMTPDLMGYPFADSQTLSVWSPIERPHPYAANLTEAQHSQPCVFSSPHSNTFADFDGDCLADMLFTCQNAAGGLSLQIWINNKQEGFTLAIQKDLPKGAGQITVSDMDGDGTIDLVFPVCEGSTCSIHVAYNKQIPLCASASQTGCRDPHDLCVADPAFDFQFAADAETHVAITVASILGTGEHLATDAGLFKGPLPIPLRIGDYNNDGYPDLLVVTTLSDGSSKVRILESYPCASSVCSAQAVSGKRRAFQAQRSGVTALDAVDGQKLGAAFMDLNEDGTLDVLVFSVVNNVYKISALYNNYYNDAFFLKSLVLNGVCPGWCPTGEKFPSPRPYGVNYAGASFKFNVMDTSGQRRATQVAQLSQSSYLSLQTPYCLFGLGRTNNYVEDFFVGITRHQKEHFASYQGVIPNSQLIIIPYQQGDDGPSSWQLELYVNPSAAVGPCLLVLCTSLVILSTIVAVLHWLEKREDEIEKRKALHVINFDAL</sequence>
<evidence type="ECO:0000256" key="5">
    <source>
        <dbReference type="ARBA" id="ARBA00022989"/>
    </source>
</evidence>
<feature type="domain" description="T-cell immunomodulatory protein TIP C2" evidence="10">
    <location>
        <begin position="501"/>
        <end position="601"/>
    </location>
</feature>
<organism evidence="11 12">
    <name type="scientific">Blyttiomyces helicus</name>
    <dbReference type="NCBI Taxonomy" id="388810"/>
    <lineage>
        <taxon>Eukaryota</taxon>
        <taxon>Fungi</taxon>
        <taxon>Fungi incertae sedis</taxon>
        <taxon>Chytridiomycota</taxon>
        <taxon>Chytridiomycota incertae sedis</taxon>
        <taxon>Chytridiomycetes</taxon>
        <taxon>Chytridiomycetes incertae sedis</taxon>
        <taxon>Blyttiomyces</taxon>
    </lineage>
</organism>
<dbReference type="InterPro" id="IPR013517">
    <property type="entry name" value="FG-GAP"/>
</dbReference>
<feature type="transmembrane region" description="Helical" evidence="8">
    <location>
        <begin position="612"/>
        <end position="632"/>
    </location>
</feature>
<dbReference type="PANTHER" id="PTHR13412">
    <property type="entry name" value="T-CELL IMMUNOMODULATORY PROTEIN HOMOLOG"/>
    <property type="match status" value="1"/>
</dbReference>
<dbReference type="Pfam" id="PF13517">
    <property type="entry name" value="FG-GAP_3"/>
    <property type="match status" value="2"/>
</dbReference>
<keyword evidence="7" id="KW-0325">Glycoprotein</keyword>
<evidence type="ECO:0000256" key="8">
    <source>
        <dbReference type="SAM" id="Phobius"/>
    </source>
</evidence>
<dbReference type="InterPro" id="IPR057089">
    <property type="entry name" value="C2_TIP"/>
</dbReference>
<gene>
    <name evidence="11" type="ORF">BDK51DRAFT_21778</name>
</gene>
<dbReference type="InterPro" id="IPR028994">
    <property type="entry name" value="Integrin_alpha_N"/>
</dbReference>
<dbReference type="OrthoDB" id="10022113at2759"/>
<dbReference type="EMBL" id="KZ995661">
    <property type="protein sequence ID" value="RKO90225.1"/>
    <property type="molecule type" value="Genomic_DNA"/>
</dbReference>
<dbReference type="InterPro" id="IPR024881">
    <property type="entry name" value="Tip"/>
</dbReference>
<dbReference type="Gene3D" id="2.130.10.130">
    <property type="entry name" value="Integrin alpha, N-terminal"/>
    <property type="match status" value="1"/>
</dbReference>
<dbReference type="Pfam" id="PF23122">
    <property type="entry name" value="C2_ITFG1"/>
    <property type="match status" value="1"/>
</dbReference>
<feature type="chain" id="PRO_5020717344" description="T-cell immunomodulatory protein TIP C2 domain-containing protein" evidence="9">
    <location>
        <begin position="23"/>
        <end position="653"/>
    </location>
</feature>
<evidence type="ECO:0000259" key="10">
    <source>
        <dbReference type="Pfam" id="PF23122"/>
    </source>
</evidence>
<evidence type="ECO:0000256" key="9">
    <source>
        <dbReference type="SAM" id="SignalP"/>
    </source>
</evidence>
<comment type="subcellular location">
    <subcellularLocation>
        <location evidence="1">Membrane</location>
        <topology evidence="1">Single-pass type I membrane protein</topology>
    </subcellularLocation>
</comment>
<dbReference type="Proteomes" id="UP000269721">
    <property type="component" value="Unassembled WGS sequence"/>
</dbReference>
<feature type="signal peptide" evidence="9">
    <location>
        <begin position="1"/>
        <end position="22"/>
    </location>
</feature>
<proteinExistence type="inferred from homology"/>
<dbReference type="AlphaFoldDB" id="A0A4P9WEL3"/>
<dbReference type="SUPFAM" id="SSF69318">
    <property type="entry name" value="Integrin alpha N-terminal domain"/>
    <property type="match status" value="1"/>
</dbReference>
<keyword evidence="4 9" id="KW-0732">Signal</keyword>
<comment type="similarity">
    <text evidence="2">Belongs to the TIP family.</text>
</comment>
<keyword evidence="6 8" id="KW-0472">Membrane</keyword>
<name>A0A4P9WEL3_9FUNG</name>
<evidence type="ECO:0000313" key="12">
    <source>
        <dbReference type="Proteomes" id="UP000269721"/>
    </source>
</evidence>
<evidence type="ECO:0000256" key="7">
    <source>
        <dbReference type="ARBA" id="ARBA00023180"/>
    </source>
</evidence>
<evidence type="ECO:0000313" key="11">
    <source>
        <dbReference type="EMBL" id="RKO90225.1"/>
    </source>
</evidence>
<dbReference type="GO" id="GO:0005886">
    <property type="term" value="C:plasma membrane"/>
    <property type="evidence" value="ECO:0007669"/>
    <property type="project" value="TreeGrafter"/>
</dbReference>
<reference evidence="12" key="1">
    <citation type="journal article" date="2018" name="Nat. Microbiol.">
        <title>Leveraging single-cell genomics to expand the fungal tree of life.</title>
        <authorList>
            <person name="Ahrendt S.R."/>
            <person name="Quandt C.A."/>
            <person name="Ciobanu D."/>
            <person name="Clum A."/>
            <person name="Salamov A."/>
            <person name="Andreopoulos B."/>
            <person name="Cheng J.F."/>
            <person name="Woyke T."/>
            <person name="Pelin A."/>
            <person name="Henrissat B."/>
            <person name="Reynolds N.K."/>
            <person name="Benny G.L."/>
            <person name="Smith M.E."/>
            <person name="James T.Y."/>
            <person name="Grigoriev I.V."/>
        </authorList>
    </citation>
    <scope>NUCLEOTIDE SEQUENCE [LARGE SCALE GENOMIC DNA]</scope>
</reference>